<dbReference type="KEGG" id="abe:ARB_07712"/>
<proteinExistence type="predicted"/>
<dbReference type="HOGENOM" id="CLU_1651721_0_0_1"/>
<protein>
    <submittedName>
        <fullName evidence="1">Uncharacterized protein</fullName>
    </submittedName>
</protein>
<evidence type="ECO:0000313" key="2">
    <source>
        <dbReference type="Proteomes" id="UP000008866"/>
    </source>
</evidence>
<name>D4AU82_ARTBC</name>
<dbReference type="EMBL" id="ABSU01000010">
    <property type="protein sequence ID" value="EFE33352.1"/>
    <property type="molecule type" value="Genomic_DNA"/>
</dbReference>
<dbReference type="GeneID" id="9521409"/>
<accession>D4AU82</accession>
<organism evidence="1 2">
    <name type="scientific">Arthroderma benhamiae (strain ATCC MYA-4681 / CBS 112371)</name>
    <name type="common">Trichophyton mentagrophytes</name>
    <dbReference type="NCBI Taxonomy" id="663331"/>
    <lineage>
        <taxon>Eukaryota</taxon>
        <taxon>Fungi</taxon>
        <taxon>Dikarya</taxon>
        <taxon>Ascomycota</taxon>
        <taxon>Pezizomycotina</taxon>
        <taxon>Eurotiomycetes</taxon>
        <taxon>Eurotiomycetidae</taxon>
        <taxon>Onygenales</taxon>
        <taxon>Arthrodermataceae</taxon>
        <taxon>Trichophyton</taxon>
    </lineage>
</organism>
<reference evidence="2" key="1">
    <citation type="journal article" date="2011" name="Genome Biol.">
        <title>Comparative and functional genomics provide insights into the pathogenicity of dermatophytic fungi.</title>
        <authorList>
            <person name="Burmester A."/>
            <person name="Shelest E."/>
            <person name="Gloeckner G."/>
            <person name="Heddergott C."/>
            <person name="Schindler S."/>
            <person name="Staib P."/>
            <person name="Heidel A."/>
            <person name="Felder M."/>
            <person name="Petzold A."/>
            <person name="Szafranski K."/>
            <person name="Feuermann M."/>
            <person name="Pedruzzi I."/>
            <person name="Priebe S."/>
            <person name="Groth M."/>
            <person name="Winkler R."/>
            <person name="Li W."/>
            <person name="Kniemeyer O."/>
            <person name="Schroeckh V."/>
            <person name="Hertweck C."/>
            <person name="Hube B."/>
            <person name="White T.C."/>
            <person name="Platzer M."/>
            <person name="Guthke R."/>
            <person name="Heitman J."/>
            <person name="Woestemeyer J."/>
            <person name="Zipfel P.F."/>
            <person name="Monod M."/>
            <person name="Brakhage A.A."/>
        </authorList>
    </citation>
    <scope>NUCLEOTIDE SEQUENCE [LARGE SCALE GENOMIC DNA]</scope>
    <source>
        <strain evidence="2">ATCC MYA-4681 / CBS 112371</strain>
    </source>
</reference>
<evidence type="ECO:0000313" key="1">
    <source>
        <dbReference type="EMBL" id="EFE33352.1"/>
    </source>
</evidence>
<keyword evidence="2" id="KW-1185">Reference proteome</keyword>
<dbReference type="AlphaFoldDB" id="D4AU82"/>
<dbReference type="RefSeq" id="XP_003013992.1">
    <property type="nucleotide sequence ID" value="XM_003013946.1"/>
</dbReference>
<sequence>MQDSLKKKLAASNRRFGYLHMHADHHYPSYVCTLGFEGERSACGVVTIYASNGAGKGQKGKRKDTYGVIKEVGEDTGSKQQYLTSGPHDGITGTTDALPDVHLGEIFEIISGYRAHLYQIYLGAVAYPCSWDDIDQGKFPEIKIGFPSGVPRGLASRHSV</sequence>
<dbReference type="Proteomes" id="UP000008866">
    <property type="component" value="Unassembled WGS sequence"/>
</dbReference>
<gene>
    <name evidence="1" type="ORF">ARB_07712</name>
</gene>
<comment type="caution">
    <text evidence="1">The sequence shown here is derived from an EMBL/GenBank/DDBJ whole genome shotgun (WGS) entry which is preliminary data.</text>
</comment>